<organism evidence="4 5">
    <name type="scientific">Zizania palustris</name>
    <name type="common">Northern wild rice</name>
    <dbReference type="NCBI Taxonomy" id="103762"/>
    <lineage>
        <taxon>Eukaryota</taxon>
        <taxon>Viridiplantae</taxon>
        <taxon>Streptophyta</taxon>
        <taxon>Embryophyta</taxon>
        <taxon>Tracheophyta</taxon>
        <taxon>Spermatophyta</taxon>
        <taxon>Magnoliopsida</taxon>
        <taxon>Liliopsida</taxon>
        <taxon>Poales</taxon>
        <taxon>Poaceae</taxon>
        <taxon>BOP clade</taxon>
        <taxon>Oryzoideae</taxon>
        <taxon>Oryzeae</taxon>
        <taxon>Zizaniinae</taxon>
        <taxon>Zizania</taxon>
    </lineage>
</organism>
<dbReference type="GO" id="GO:0016567">
    <property type="term" value="P:protein ubiquitination"/>
    <property type="evidence" value="ECO:0007669"/>
    <property type="project" value="InterPro"/>
</dbReference>
<evidence type="ECO:0000256" key="1">
    <source>
        <dbReference type="ARBA" id="ARBA00004906"/>
    </source>
</evidence>
<dbReference type="Proteomes" id="UP000729402">
    <property type="component" value="Unassembled WGS sequence"/>
</dbReference>
<dbReference type="InterPro" id="IPR000210">
    <property type="entry name" value="BTB/POZ_dom"/>
</dbReference>
<dbReference type="EMBL" id="JAAALK010000081">
    <property type="protein sequence ID" value="KAG8090113.1"/>
    <property type="molecule type" value="Genomic_DNA"/>
</dbReference>
<dbReference type="OrthoDB" id="681301at2759"/>
<evidence type="ECO:0000313" key="4">
    <source>
        <dbReference type="EMBL" id="KAG8090113.1"/>
    </source>
</evidence>
<feature type="compositionally biased region" description="Basic and acidic residues" evidence="2">
    <location>
        <begin position="50"/>
        <end position="59"/>
    </location>
</feature>
<dbReference type="PANTHER" id="PTHR26379:SF483">
    <property type="entry name" value="OS11G0619800 PROTEIN"/>
    <property type="match status" value="1"/>
</dbReference>
<dbReference type="Pfam" id="PF00651">
    <property type="entry name" value="BTB"/>
    <property type="match status" value="1"/>
</dbReference>
<keyword evidence="5" id="KW-1185">Reference proteome</keyword>
<accession>A0A8J5WEZ4</accession>
<reference evidence="4" key="1">
    <citation type="journal article" date="2021" name="bioRxiv">
        <title>Whole Genome Assembly and Annotation of Northern Wild Rice, Zizania palustris L., Supports a Whole Genome Duplication in the Zizania Genus.</title>
        <authorList>
            <person name="Haas M."/>
            <person name="Kono T."/>
            <person name="Macchietto M."/>
            <person name="Millas R."/>
            <person name="McGilp L."/>
            <person name="Shao M."/>
            <person name="Duquette J."/>
            <person name="Hirsch C.N."/>
            <person name="Kimball J."/>
        </authorList>
    </citation>
    <scope>NUCLEOTIDE SEQUENCE</scope>
    <source>
        <tissue evidence="4">Fresh leaf tissue</tissue>
    </source>
</reference>
<proteinExistence type="predicted"/>
<feature type="domain" description="BTB" evidence="3">
    <location>
        <begin position="17"/>
        <end position="124"/>
    </location>
</feature>
<protein>
    <recommendedName>
        <fullName evidence="3">BTB domain-containing protein</fullName>
    </recommendedName>
</protein>
<gene>
    <name evidence="4" type="ORF">GUJ93_ZPchr0011g28783</name>
</gene>
<dbReference type="SMART" id="SM00225">
    <property type="entry name" value="BTB"/>
    <property type="match status" value="1"/>
</dbReference>
<comment type="pathway">
    <text evidence="1">Protein modification; protein ubiquitination.</text>
</comment>
<evidence type="ECO:0000259" key="3">
    <source>
        <dbReference type="SMART" id="SM00225"/>
    </source>
</evidence>
<evidence type="ECO:0000313" key="5">
    <source>
        <dbReference type="Proteomes" id="UP000729402"/>
    </source>
</evidence>
<dbReference type="AlphaFoldDB" id="A0A8J5WEZ4"/>
<reference evidence="4" key="2">
    <citation type="submission" date="2021-02" db="EMBL/GenBank/DDBJ databases">
        <authorList>
            <person name="Kimball J.A."/>
            <person name="Haas M.W."/>
            <person name="Macchietto M."/>
            <person name="Kono T."/>
            <person name="Duquette J."/>
            <person name="Shao M."/>
        </authorList>
    </citation>
    <scope>NUCLEOTIDE SEQUENCE</scope>
    <source>
        <tissue evidence="4">Fresh leaf tissue</tissue>
    </source>
</reference>
<name>A0A8J5WEZ4_ZIZPA</name>
<comment type="caution">
    <text evidence="4">The sequence shown here is derived from an EMBL/GenBank/DDBJ whole genome shotgun (WGS) entry which is preliminary data.</text>
</comment>
<dbReference type="PANTHER" id="PTHR26379">
    <property type="entry name" value="BTB/POZ AND MATH DOMAIN-CONTAINING PROTEIN 1"/>
    <property type="match status" value="1"/>
</dbReference>
<evidence type="ECO:0000256" key="2">
    <source>
        <dbReference type="SAM" id="MobiDB-lite"/>
    </source>
</evidence>
<feature type="region of interest" description="Disordered" evidence="2">
    <location>
        <begin position="39"/>
        <end position="61"/>
    </location>
</feature>
<dbReference type="InterPro" id="IPR045005">
    <property type="entry name" value="BPM1-6"/>
</dbReference>
<sequence>MPQQHLGGQLLSARSGADITFQVGDETFAARAPVRSRRPDVAGVQGLALRPDEAEDRHPPGLRVNDMEAGVFNAMLHFIYTDSLPEVDDDDEVAAMAQHLLVAADRYSLDMLKLVCEEETLCNHVDTHTHYI</sequence>